<feature type="region of interest" description="Disordered" evidence="1">
    <location>
        <begin position="299"/>
        <end position="325"/>
    </location>
</feature>
<feature type="compositionally biased region" description="Basic and acidic residues" evidence="1">
    <location>
        <begin position="168"/>
        <end position="183"/>
    </location>
</feature>
<name>A0AB34H2H3_ESCRO</name>
<protein>
    <submittedName>
        <fullName evidence="2">Uncharacterized protein</fullName>
    </submittedName>
</protein>
<reference evidence="2 3" key="1">
    <citation type="submission" date="2022-11" db="EMBL/GenBank/DDBJ databases">
        <title>Whole genome sequence of Eschrichtius robustus ER-17-0199.</title>
        <authorList>
            <person name="Bruniche-Olsen A."/>
            <person name="Black A.N."/>
            <person name="Fields C.J."/>
            <person name="Walden K."/>
            <person name="Dewoody J.A."/>
        </authorList>
    </citation>
    <scope>NUCLEOTIDE SEQUENCE [LARGE SCALE GENOMIC DNA]</scope>
    <source>
        <strain evidence="2">ER-17-0199</strain>
        <tissue evidence="2">Blubber</tissue>
    </source>
</reference>
<dbReference type="Proteomes" id="UP001159641">
    <property type="component" value="Unassembled WGS sequence"/>
</dbReference>
<gene>
    <name evidence="2" type="ORF">J1605_007780</name>
</gene>
<comment type="caution">
    <text evidence="2">The sequence shown here is derived from an EMBL/GenBank/DDBJ whole genome shotgun (WGS) entry which is preliminary data.</text>
</comment>
<dbReference type="EMBL" id="JAIQCJ010002030">
    <property type="protein sequence ID" value="KAJ8784894.1"/>
    <property type="molecule type" value="Genomic_DNA"/>
</dbReference>
<accession>A0AB34H2H3</accession>
<evidence type="ECO:0000256" key="1">
    <source>
        <dbReference type="SAM" id="MobiDB-lite"/>
    </source>
</evidence>
<sequence>MATVTTKTAEPLGKCLCVVRTGHKQGLLQVVLQNLSEVLYPYRIEDTTCQNCKQTRSSCLVKLRHIDSKRPCISYCLKPSLSLQGEQDVLTLQGAGKTLHMIDSGAQTGPPQVSGTSPPPSRMARLSGPLLSLLPVPQPQVDRGGRLVPLPASCLPRPPSSLAVSEKGTWEDDRPQQRFEDPGRQPWPVFCQTPYMQYCIEFKPQPYEMEANYLQATHETSAPEKFSEVTQTTRLHYDHKASCESLTEVQAVSGASGHQRNVASVKHKCSLGSQSGRWHFRVTVDNNFRLAANASVDTHSFSSQEDRAVRTPQSPGWGPPAPGAASLTCGLSF</sequence>
<evidence type="ECO:0000313" key="2">
    <source>
        <dbReference type="EMBL" id="KAJ8784894.1"/>
    </source>
</evidence>
<dbReference type="AlphaFoldDB" id="A0AB34H2H3"/>
<proteinExistence type="predicted"/>
<keyword evidence="3" id="KW-1185">Reference proteome</keyword>
<feature type="region of interest" description="Disordered" evidence="1">
    <location>
        <begin position="158"/>
        <end position="185"/>
    </location>
</feature>
<organism evidence="2 3">
    <name type="scientific">Eschrichtius robustus</name>
    <name type="common">California gray whale</name>
    <name type="synonym">Eschrichtius gibbosus</name>
    <dbReference type="NCBI Taxonomy" id="9764"/>
    <lineage>
        <taxon>Eukaryota</taxon>
        <taxon>Metazoa</taxon>
        <taxon>Chordata</taxon>
        <taxon>Craniata</taxon>
        <taxon>Vertebrata</taxon>
        <taxon>Euteleostomi</taxon>
        <taxon>Mammalia</taxon>
        <taxon>Eutheria</taxon>
        <taxon>Laurasiatheria</taxon>
        <taxon>Artiodactyla</taxon>
        <taxon>Whippomorpha</taxon>
        <taxon>Cetacea</taxon>
        <taxon>Mysticeti</taxon>
        <taxon>Eschrichtiidae</taxon>
        <taxon>Eschrichtius</taxon>
    </lineage>
</organism>
<evidence type="ECO:0000313" key="3">
    <source>
        <dbReference type="Proteomes" id="UP001159641"/>
    </source>
</evidence>